<dbReference type="PANTHER" id="PTHR10194:SF60">
    <property type="entry name" value="RAS GTPASE-ACTIVATING PROTEIN RASKOL"/>
    <property type="match status" value="1"/>
</dbReference>
<feature type="region of interest" description="Disordered" evidence="2">
    <location>
        <begin position="311"/>
        <end position="330"/>
    </location>
</feature>
<feature type="compositionally biased region" description="Basic residues" evidence="2">
    <location>
        <begin position="794"/>
        <end position="804"/>
    </location>
</feature>
<dbReference type="InterPro" id="IPR008936">
    <property type="entry name" value="Rho_GTPase_activation_prot"/>
</dbReference>
<dbReference type="InterPro" id="IPR001936">
    <property type="entry name" value="RasGAP_dom"/>
</dbReference>
<evidence type="ECO:0008006" key="8">
    <source>
        <dbReference type="Google" id="ProtNLM"/>
    </source>
</evidence>
<feature type="region of interest" description="Disordered" evidence="2">
    <location>
        <begin position="745"/>
        <end position="836"/>
    </location>
</feature>
<dbReference type="PROSITE" id="PS50018">
    <property type="entry name" value="RAS_GTPASE_ACTIV_2"/>
    <property type="match status" value="1"/>
</dbReference>
<dbReference type="AlphaFoldDB" id="A0A267DLS7"/>
<feature type="compositionally biased region" description="Low complexity" evidence="2">
    <location>
        <begin position="777"/>
        <end position="791"/>
    </location>
</feature>
<name>A0A267DLS7_9PLAT</name>
<dbReference type="InterPro" id="IPR001849">
    <property type="entry name" value="PH_domain"/>
</dbReference>
<feature type="region of interest" description="Disordered" evidence="2">
    <location>
        <begin position="151"/>
        <end position="183"/>
    </location>
</feature>
<evidence type="ECO:0000256" key="1">
    <source>
        <dbReference type="ARBA" id="ARBA00022468"/>
    </source>
</evidence>
<dbReference type="InterPro" id="IPR023152">
    <property type="entry name" value="RasGAP_CS"/>
</dbReference>
<dbReference type="Gene3D" id="1.10.506.10">
    <property type="entry name" value="GTPase Activation - p120gap, domain 1"/>
    <property type="match status" value="1"/>
</dbReference>
<comment type="caution">
    <text evidence="6">The sequence shown here is derived from an EMBL/GenBank/DDBJ whole genome shotgun (WGS) entry which is preliminary data.</text>
</comment>
<dbReference type="Proteomes" id="UP000215902">
    <property type="component" value="Unassembled WGS sequence"/>
</dbReference>
<feature type="region of interest" description="Disordered" evidence="2">
    <location>
        <begin position="12"/>
        <end position="34"/>
    </location>
</feature>
<sequence>MTGMPVQQCRIANFSGGSSSSSSSRPAQLQMRRSLSAGRLSRNQALMAEHQRRLQQLQQQQQQQEQQDRRRYPQPGAGRRLISSCMPIGVANANDDSDDADSQREDAENFIINNNINHMAVGNRCFVEFAAGQAAQDGGLRPAQSHESLLMSPAGPQQQQPPQSQQAPQPLPMGPSTEVRGLHQSLMPGLPVGSASFAISNNPDRVNRYFAAQSQEEARRWQDGLRKVSRPDLDNTRHRENSLKLWIFEAKRLQSKKSYFCEISLNQVLYARTSNKEKTSDSDPFWGEAFEFSNLQDISLLTVRVFKTQSERKKKHRGQQQPQILQQQQQHRKNRLVGELNIPTHEILSPTERWFDLAPASSSASSSGSAASSAPAAIRVKARYLSVDVLPLAWYSGLHDCLLRDHCLLAACLEPRLHVRVKEDLASCLVALAHRRGRAHSLVADLVLQELEPATGPAGAIAGIDFRGNSLATKSVEHYLRLVGSRYLRQVLSEPLSMLLRSNDCCEVDPLKVSGPAELAANQRSLCLFAELFWSRVASSLDRLPSDIRRLFACIRQRQRRQQMCDTLVSAGFFLRFVCPAILGPSLFGLCQELPGPRAARALTLIAKTVQNLANGAPFGGKEAYMSFMNRFLADHASSMRQFVRGLTAPPPQSPTPPPPPPAAPPQASLSSSSSSVASTDAASAASAVLVDAGFELAQLHCLLSAALSQMEQAEPGLLARERCLAKVAAHLAEVTRCLRFNCPPQQQQQRPQKQQQQPPPEDWVYSNANEYDSDLQQQQQQQKQQQQKQQARTNRKANSRHQRPPPPTESLPPPPPPLPPAATAAQAAAAAKCSPASVQEDWQRVLEAARAAVTTASTTGSSGYQSCRTAPSPVQFLNPTYQKAGSGHLPTLQSRPSSASSEAAAAADIETAEGAYDIEADDEVGIDDNEAAEEDEEEVPVAASPSPRCSPLPADDVGEEVGDCSDELIDEQRDRQLAVEVAAAAAAYQRQQQASATSTSTSTKASAASTASATSSTAAGQQQQQQPRVRMGVSSVSAYRERKQQQQLQQQPPPSADYESELSQLHLELLHTRQRLEATEARLRLNEQEKLQLIADARQRVGESQAAAAATADPMDSQLQHQQQLQAILDRLNSLECDVRNGQQEC</sequence>
<dbReference type="InterPro" id="IPR039360">
    <property type="entry name" value="Ras_GTPase"/>
</dbReference>
<feature type="compositionally biased region" description="Low complexity" evidence="2">
    <location>
        <begin position="54"/>
        <end position="65"/>
    </location>
</feature>
<evidence type="ECO:0000313" key="7">
    <source>
        <dbReference type="Proteomes" id="UP000215902"/>
    </source>
</evidence>
<evidence type="ECO:0000256" key="2">
    <source>
        <dbReference type="SAM" id="MobiDB-lite"/>
    </source>
</evidence>
<dbReference type="PROSITE" id="PS50003">
    <property type="entry name" value="PH_DOMAIN"/>
    <property type="match status" value="1"/>
</dbReference>
<evidence type="ECO:0000259" key="5">
    <source>
        <dbReference type="PROSITE" id="PS50018"/>
    </source>
</evidence>
<dbReference type="SMART" id="SM00323">
    <property type="entry name" value="RasGAP"/>
    <property type="match status" value="1"/>
</dbReference>
<keyword evidence="1" id="KW-0343">GTPase activation</keyword>
<proteinExistence type="predicted"/>
<organism evidence="6 7">
    <name type="scientific">Macrostomum lignano</name>
    <dbReference type="NCBI Taxonomy" id="282301"/>
    <lineage>
        <taxon>Eukaryota</taxon>
        <taxon>Metazoa</taxon>
        <taxon>Spiralia</taxon>
        <taxon>Lophotrochozoa</taxon>
        <taxon>Platyhelminthes</taxon>
        <taxon>Rhabditophora</taxon>
        <taxon>Macrostomorpha</taxon>
        <taxon>Macrostomida</taxon>
        <taxon>Macrostomidae</taxon>
        <taxon>Macrostomum</taxon>
    </lineage>
</organism>
<feature type="compositionally biased region" description="Low complexity" evidence="2">
    <location>
        <begin position="822"/>
        <end position="836"/>
    </location>
</feature>
<dbReference type="SUPFAM" id="SSF49562">
    <property type="entry name" value="C2 domain (Calcium/lipid-binding domain, CaLB)"/>
    <property type="match status" value="1"/>
</dbReference>
<dbReference type="EMBL" id="NIVC01003822">
    <property type="protein sequence ID" value="PAA49647.1"/>
    <property type="molecule type" value="Genomic_DNA"/>
</dbReference>
<dbReference type="Pfam" id="PF00168">
    <property type="entry name" value="C2"/>
    <property type="match status" value="1"/>
</dbReference>
<feature type="compositionally biased region" description="Low complexity" evidence="2">
    <location>
        <begin position="666"/>
        <end position="676"/>
    </location>
</feature>
<dbReference type="PANTHER" id="PTHR10194">
    <property type="entry name" value="RAS GTPASE-ACTIVATING PROTEINS"/>
    <property type="match status" value="1"/>
</dbReference>
<feature type="compositionally biased region" description="Pro residues" evidence="2">
    <location>
        <begin position="805"/>
        <end position="821"/>
    </location>
</feature>
<feature type="compositionally biased region" description="Low complexity" evidence="2">
    <location>
        <begin position="15"/>
        <end position="24"/>
    </location>
</feature>
<feature type="compositionally biased region" description="Low complexity" evidence="2">
    <location>
        <begin position="854"/>
        <end position="863"/>
    </location>
</feature>
<dbReference type="Gene3D" id="1.10.506.20">
    <property type="match status" value="1"/>
</dbReference>
<feature type="compositionally biased region" description="Low complexity" evidence="2">
    <location>
        <begin position="992"/>
        <end position="1027"/>
    </location>
</feature>
<feature type="compositionally biased region" description="Low complexity" evidence="2">
    <location>
        <begin position="152"/>
        <end position="168"/>
    </location>
</feature>
<protein>
    <recommendedName>
        <fullName evidence="8">Ras-GAP domain-containing protein</fullName>
    </recommendedName>
</protein>
<feature type="region of interest" description="Disordered" evidence="2">
    <location>
        <begin position="992"/>
        <end position="1061"/>
    </location>
</feature>
<dbReference type="Pfam" id="PF00616">
    <property type="entry name" value="RasGAP"/>
    <property type="match status" value="1"/>
</dbReference>
<evidence type="ECO:0000259" key="4">
    <source>
        <dbReference type="PROSITE" id="PS50004"/>
    </source>
</evidence>
<feature type="region of interest" description="Disordered" evidence="2">
    <location>
        <begin position="48"/>
        <end position="81"/>
    </location>
</feature>
<feature type="compositionally biased region" description="Acidic residues" evidence="2">
    <location>
        <begin position="917"/>
        <end position="940"/>
    </location>
</feature>
<feature type="domain" description="PH" evidence="3">
    <location>
        <begin position="197"/>
        <end position="230"/>
    </location>
</feature>
<evidence type="ECO:0000259" key="3">
    <source>
        <dbReference type="PROSITE" id="PS50003"/>
    </source>
</evidence>
<evidence type="ECO:0000313" key="6">
    <source>
        <dbReference type="EMBL" id="PAA49647.1"/>
    </source>
</evidence>
<feature type="compositionally biased region" description="Low complexity" evidence="2">
    <location>
        <begin position="319"/>
        <end position="329"/>
    </location>
</feature>
<dbReference type="InterPro" id="IPR035892">
    <property type="entry name" value="C2_domain_sf"/>
</dbReference>
<dbReference type="PROSITE" id="PS00509">
    <property type="entry name" value="RAS_GTPASE_ACTIV_1"/>
    <property type="match status" value="1"/>
</dbReference>
<feature type="domain" description="C2" evidence="4">
    <location>
        <begin position="221"/>
        <end position="359"/>
    </location>
</feature>
<keyword evidence="7" id="KW-1185">Reference proteome</keyword>
<dbReference type="SMART" id="SM00239">
    <property type="entry name" value="C2"/>
    <property type="match status" value="1"/>
</dbReference>
<reference evidence="6 7" key="1">
    <citation type="submission" date="2017-06" db="EMBL/GenBank/DDBJ databases">
        <title>A platform for efficient transgenesis in Macrostomum lignano, a flatworm model organism for stem cell research.</title>
        <authorList>
            <person name="Berezikov E."/>
        </authorList>
    </citation>
    <scope>NUCLEOTIDE SEQUENCE [LARGE SCALE GENOMIC DNA]</scope>
    <source>
        <strain evidence="6">DV1</strain>
        <tissue evidence="6">Whole organism</tissue>
    </source>
</reference>
<dbReference type="OrthoDB" id="5572587at2759"/>
<gene>
    <name evidence="6" type="ORF">BOX15_Mlig002001g7</name>
</gene>
<feature type="compositionally biased region" description="Low complexity" evidence="2">
    <location>
        <begin position="898"/>
        <end position="916"/>
    </location>
</feature>
<feature type="region of interest" description="Disordered" evidence="2">
    <location>
        <begin position="854"/>
        <end position="970"/>
    </location>
</feature>
<feature type="compositionally biased region" description="Low complexity" evidence="2">
    <location>
        <begin position="745"/>
        <end position="757"/>
    </location>
</feature>
<feature type="domain" description="Ras-GAP" evidence="5">
    <location>
        <begin position="421"/>
        <end position="615"/>
    </location>
</feature>
<feature type="compositionally biased region" description="Pro residues" evidence="2">
    <location>
        <begin position="649"/>
        <end position="665"/>
    </location>
</feature>
<dbReference type="GO" id="GO:0005096">
    <property type="term" value="F:GTPase activator activity"/>
    <property type="evidence" value="ECO:0007669"/>
    <property type="project" value="UniProtKB-KW"/>
</dbReference>
<feature type="region of interest" description="Disordered" evidence="2">
    <location>
        <begin position="646"/>
        <end position="676"/>
    </location>
</feature>
<feature type="compositionally biased region" description="Acidic residues" evidence="2">
    <location>
        <begin position="957"/>
        <end position="970"/>
    </location>
</feature>
<dbReference type="InterPro" id="IPR000008">
    <property type="entry name" value="C2_dom"/>
</dbReference>
<dbReference type="SUPFAM" id="SSF48350">
    <property type="entry name" value="GTPase activation domain, GAP"/>
    <property type="match status" value="1"/>
</dbReference>
<dbReference type="Gene3D" id="2.60.40.150">
    <property type="entry name" value="C2 domain"/>
    <property type="match status" value="1"/>
</dbReference>
<dbReference type="STRING" id="282301.A0A267DLS7"/>
<dbReference type="PROSITE" id="PS50004">
    <property type="entry name" value="C2"/>
    <property type="match status" value="1"/>
</dbReference>
<accession>A0A267DLS7</accession>